<dbReference type="InterPro" id="IPR040107">
    <property type="entry name" value="Snu23"/>
</dbReference>
<evidence type="ECO:0000256" key="1">
    <source>
        <dbReference type="ARBA" id="ARBA00022723"/>
    </source>
</evidence>
<accession>A0A7S4A1I7</accession>
<dbReference type="GO" id="GO:0005681">
    <property type="term" value="C:spliceosomal complex"/>
    <property type="evidence" value="ECO:0007669"/>
    <property type="project" value="InterPro"/>
</dbReference>
<feature type="compositionally biased region" description="Low complexity" evidence="5">
    <location>
        <begin position="57"/>
        <end position="66"/>
    </location>
</feature>
<sequence length="238" mass="27126">MAERNPKGSANVVRRTWDKDKYEQKAKDREEYGDEHVDKPTTNEEEGIRDRQEFRAAEPGAAGPAGSKRAWLQPREKTYGFEQQAGHTQVLMNAEIQKKATGWYCDVCECLLRDSASYLDHVNGKKHQRKLGYSMRTQRVGVEQVRDRLATVTEERRRAEEEAKRRRGLDTNQEYERILEAREADEAAKREAKKDAKKRKREEAAAAAAEAEEDVDDEAAAMNAMMGFGSFGGSRKGR</sequence>
<dbReference type="InterPro" id="IPR036236">
    <property type="entry name" value="Znf_C2H2_sf"/>
</dbReference>
<dbReference type="GO" id="GO:0008270">
    <property type="term" value="F:zinc ion binding"/>
    <property type="evidence" value="ECO:0007669"/>
    <property type="project" value="UniProtKB-KW"/>
</dbReference>
<proteinExistence type="predicted"/>
<reference evidence="8" key="2">
    <citation type="submission" date="2021-11" db="EMBL/GenBank/DDBJ databases">
        <authorList>
            <consortium name="Genoscope - CEA"/>
            <person name="William W."/>
        </authorList>
    </citation>
    <scope>NUCLEOTIDE SEQUENCE</scope>
</reference>
<dbReference type="GO" id="GO:0000398">
    <property type="term" value="P:mRNA splicing, via spliceosome"/>
    <property type="evidence" value="ECO:0007669"/>
    <property type="project" value="InterPro"/>
</dbReference>
<evidence type="ECO:0000313" key="7">
    <source>
        <dbReference type="EMBL" id="CAE0700844.1"/>
    </source>
</evidence>
<dbReference type="InterPro" id="IPR003604">
    <property type="entry name" value="Matrin/U1-like-C_Znf_C2H2"/>
</dbReference>
<name>A0A7S4A1I7_9STRA</name>
<keyword evidence="9" id="KW-1185">Reference proteome</keyword>
<feature type="compositionally biased region" description="Basic and acidic residues" evidence="5">
    <location>
        <begin position="183"/>
        <end position="194"/>
    </location>
</feature>
<evidence type="ECO:0000256" key="5">
    <source>
        <dbReference type="SAM" id="MobiDB-lite"/>
    </source>
</evidence>
<dbReference type="InterPro" id="IPR013087">
    <property type="entry name" value="Znf_C2H2_type"/>
</dbReference>
<dbReference type="Gene3D" id="3.30.160.60">
    <property type="entry name" value="Classic Zinc Finger"/>
    <property type="match status" value="1"/>
</dbReference>
<feature type="region of interest" description="Disordered" evidence="5">
    <location>
        <begin position="1"/>
        <end position="71"/>
    </location>
</feature>
<evidence type="ECO:0000256" key="4">
    <source>
        <dbReference type="ARBA" id="ARBA00023242"/>
    </source>
</evidence>
<keyword evidence="4" id="KW-0539">Nucleus</keyword>
<evidence type="ECO:0000256" key="3">
    <source>
        <dbReference type="ARBA" id="ARBA00022833"/>
    </source>
</evidence>
<protein>
    <recommendedName>
        <fullName evidence="6">U1-type domain-containing protein</fullName>
    </recommendedName>
</protein>
<feature type="region of interest" description="Disordered" evidence="5">
    <location>
        <begin position="183"/>
        <end position="215"/>
    </location>
</feature>
<dbReference type="PANTHER" id="PTHR45986:SF1">
    <property type="entry name" value="ZINC FINGER MATRIN-TYPE PROTEIN 2"/>
    <property type="match status" value="1"/>
</dbReference>
<dbReference type="PANTHER" id="PTHR45986">
    <property type="entry name" value="ZINC FINGER MATRIN-TYPE PROTEIN 2"/>
    <property type="match status" value="1"/>
</dbReference>
<dbReference type="GO" id="GO:0003676">
    <property type="term" value="F:nucleic acid binding"/>
    <property type="evidence" value="ECO:0007669"/>
    <property type="project" value="InterPro"/>
</dbReference>
<evidence type="ECO:0000313" key="8">
    <source>
        <dbReference type="EMBL" id="CAH0378144.1"/>
    </source>
</evidence>
<reference evidence="7" key="1">
    <citation type="submission" date="2021-01" db="EMBL/GenBank/DDBJ databases">
        <authorList>
            <person name="Corre E."/>
            <person name="Pelletier E."/>
            <person name="Niang G."/>
            <person name="Scheremetjew M."/>
            <person name="Finn R."/>
            <person name="Kale V."/>
            <person name="Holt S."/>
            <person name="Cochrane G."/>
            <person name="Meng A."/>
            <person name="Brown T."/>
            <person name="Cohen L."/>
        </authorList>
    </citation>
    <scope>NUCLEOTIDE SEQUENCE</scope>
    <source>
        <strain evidence="7">CCMP1756</strain>
    </source>
</reference>
<dbReference type="OrthoDB" id="30343at2759"/>
<gene>
    <name evidence="7" type="ORF">PCAL00307_LOCUS16280</name>
    <name evidence="8" type="ORF">PECAL_5P26630</name>
</gene>
<feature type="compositionally biased region" description="Basic and acidic residues" evidence="5">
    <location>
        <begin position="15"/>
        <end position="56"/>
    </location>
</feature>
<dbReference type="GO" id="GO:0046540">
    <property type="term" value="C:U4/U6 x U5 tri-snRNP complex"/>
    <property type="evidence" value="ECO:0007669"/>
    <property type="project" value="TreeGrafter"/>
</dbReference>
<dbReference type="SUPFAM" id="SSF57667">
    <property type="entry name" value="beta-beta-alpha zinc fingers"/>
    <property type="match status" value="1"/>
</dbReference>
<evidence type="ECO:0000256" key="2">
    <source>
        <dbReference type="ARBA" id="ARBA00022771"/>
    </source>
</evidence>
<keyword evidence="1" id="KW-0479">Metal-binding</keyword>
<dbReference type="EMBL" id="CAKKNE010000005">
    <property type="protein sequence ID" value="CAH0378144.1"/>
    <property type="molecule type" value="Genomic_DNA"/>
</dbReference>
<dbReference type="SMART" id="SM00451">
    <property type="entry name" value="ZnF_U1"/>
    <property type="match status" value="1"/>
</dbReference>
<keyword evidence="3" id="KW-0862">Zinc</keyword>
<dbReference type="AlphaFoldDB" id="A0A7S4A1I7"/>
<dbReference type="EMBL" id="HBIW01018905">
    <property type="protein sequence ID" value="CAE0700844.1"/>
    <property type="molecule type" value="Transcribed_RNA"/>
</dbReference>
<dbReference type="Proteomes" id="UP000789595">
    <property type="component" value="Unassembled WGS sequence"/>
</dbReference>
<evidence type="ECO:0000313" key="9">
    <source>
        <dbReference type="Proteomes" id="UP000789595"/>
    </source>
</evidence>
<dbReference type="FunFam" id="3.30.160.60:FF:002461">
    <property type="entry name" value="Zinc finger matrin-type protein 2"/>
    <property type="match status" value="1"/>
</dbReference>
<feature type="domain" description="U1-type" evidence="6">
    <location>
        <begin position="100"/>
        <end position="134"/>
    </location>
</feature>
<organism evidence="7">
    <name type="scientific">Pelagomonas calceolata</name>
    <dbReference type="NCBI Taxonomy" id="35677"/>
    <lineage>
        <taxon>Eukaryota</taxon>
        <taxon>Sar</taxon>
        <taxon>Stramenopiles</taxon>
        <taxon>Ochrophyta</taxon>
        <taxon>Pelagophyceae</taxon>
        <taxon>Pelagomonadales</taxon>
        <taxon>Pelagomonadaceae</taxon>
        <taxon>Pelagomonas</taxon>
    </lineage>
</organism>
<keyword evidence="2" id="KW-0863">Zinc-finger</keyword>
<dbReference type="Pfam" id="PF12874">
    <property type="entry name" value="zf-met"/>
    <property type="match status" value="1"/>
</dbReference>
<evidence type="ECO:0000259" key="6">
    <source>
        <dbReference type="SMART" id="SM00451"/>
    </source>
</evidence>